<dbReference type="STRING" id="264251.FB00_11215"/>
<dbReference type="AlphaFoldDB" id="A0A0H2KRZ4"/>
<organism evidence="1 2">
    <name type="scientific">Cellulosimicrobium funkei</name>
    <dbReference type="NCBI Taxonomy" id="264251"/>
    <lineage>
        <taxon>Bacteria</taxon>
        <taxon>Bacillati</taxon>
        <taxon>Actinomycetota</taxon>
        <taxon>Actinomycetes</taxon>
        <taxon>Micrococcales</taxon>
        <taxon>Promicromonosporaceae</taxon>
        <taxon>Cellulosimicrobium</taxon>
    </lineage>
</organism>
<gene>
    <name evidence="1" type="ORF">FB00_11215</name>
</gene>
<sequence length="257" mass="27168">MVQGVINGKAGDVIWFAFSQRASDARNATTSVYLTKAGEPVALSAQASTNFGTGFTQRTFSRTAPTDFDGVMFYVTVPGSTPLPAGGWLEIGGVQVEYASTFPSSAGSTTRAFSGDTPPATGATGSWWTGSRGASLSVAQPTIEPAALNVPLAVTQYDEDKTTRGYELLPLGATSPVVVLAPGAVRYTPPSGTLKAIMFQDGVNRLQSITRSSAVYFEDTDNPARSRAMHVRSISVSHVPGFAKEYREVTLEWVEVA</sequence>
<protein>
    <submittedName>
        <fullName evidence="1">Uncharacterized protein</fullName>
    </submittedName>
</protein>
<dbReference type="Proteomes" id="UP000035265">
    <property type="component" value="Unassembled WGS sequence"/>
</dbReference>
<comment type="caution">
    <text evidence="1">The sequence shown here is derived from an EMBL/GenBank/DDBJ whole genome shotgun (WGS) entry which is preliminary data.</text>
</comment>
<keyword evidence="2" id="KW-1185">Reference proteome</keyword>
<evidence type="ECO:0000313" key="1">
    <source>
        <dbReference type="EMBL" id="KLN34569.1"/>
    </source>
</evidence>
<accession>A0A0H2KRZ4</accession>
<name>A0A0H2KRZ4_9MICO</name>
<dbReference type="PATRIC" id="fig|264251.5.peg.2282"/>
<proteinExistence type="predicted"/>
<evidence type="ECO:0000313" key="2">
    <source>
        <dbReference type="Proteomes" id="UP000035265"/>
    </source>
</evidence>
<dbReference type="EMBL" id="JNBQ01000012">
    <property type="protein sequence ID" value="KLN34569.1"/>
    <property type="molecule type" value="Genomic_DNA"/>
</dbReference>
<reference evidence="1 2" key="1">
    <citation type="submission" date="2014-05" db="EMBL/GenBank/DDBJ databases">
        <title>Cellulosimicrobium funkei U11 genome.</title>
        <authorList>
            <person name="Hu C."/>
            <person name="Gong Y."/>
            <person name="Wan W."/>
            <person name="Jiang M."/>
        </authorList>
    </citation>
    <scope>NUCLEOTIDE SEQUENCE [LARGE SCALE GENOMIC DNA]</scope>
    <source>
        <strain evidence="1 2">U11</strain>
    </source>
</reference>